<keyword evidence="2" id="KW-1185">Reference proteome</keyword>
<comment type="caution">
    <text evidence="1">The sequence shown here is derived from an EMBL/GenBank/DDBJ whole genome shotgun (WGS) entry which is preliminary data.</text>
</comment>
<reference evidence="1 2" key="1">
    <citation type="journal article" date="2020" name="Microbiol. Resour. Announc.">
        <title>Draft Genome Sequence of a Cladosporium Species Isolated from the Mesophotic Ascidian Didemnum maculosum.</title>
        <authorList>
            <person name="Gioti A."/>
            <person name="Siaperas R."/>
            <person name="Nikolaivits E."/>
            <person name="Le Goff G."/>
            <person name="Ouazzani J."/>
            <person name="Kotoulas G."/>
            <person name="Topakas E."/>
        </authorList>
    </citation>
    <scope>NUCLEOTIDE SEQUENCE [LARGE SCALE GENOMIC DNA]</scope>
    <source>
        <strain evidence="1 2">TM138-S3</strain>
    </source>
</reference>
<sequence>MAELSFVTLDVFGLAVLLMPDPDFT</sequence>
<organism evidence="1 2">
    <name type="scientific">Cladosporium halotolerans</name>
    <dbReference type="NCBI Taxonomy" id="1052096"/>
    <lineage>
        <taxon>Eukaryota</taxon>
        <taxon>Fungi</taxon>
        <taxon>Dikarya</taxon>
        <taxon>Ascomycota</taxon>
        <taxon>Pezizomycotina</taxon>
        <taxon>Dothideomycetes</taxon>
        <taxon>Dothideomycetidae</taxon>
        <taxon>Cladosporiales</taxon>
        <taxon>Cladosporiaceae</taxon>
        <taxon>Cladosporium</taxon>
    </lineage>
</organism>
<gene>
    <name evidence="1" type="ORF">WHR41_07480</name>
</gene>
<dbReference type="Proteomes" id="UP000803884">
    <property type="component" value="Unassembled WGS sequence"/>
</dbReference>
<name>A0AB34KL68_9PEZI</name>
<accession>A0AB34KL68</accession>
<evidence type="ECO:0000313" key="1">
    <source>
        <dbReference type="EMBL" id="KAL1583759.1"/>
    </source>
</evidence>
<dbReference type="EMBL" id="JAAQHG020000032">
    <property type="protein sequence ID" value="KAL1583759.1"/>
    <property type="molecule type" value="Genomic_DNA"/>
</dbReference>
<protein>
    <submittedName>
        <fullName evidence="1">Uncharacterized protein</fullName>
    </submittedName>
</protein>
<proteinExistence type="predicted"/>
<evidence type="ECO:0000313" key="2">
    <source>
        <dbReference type="Proteomes" id="UP000803884"/>
    </source>
</evidence>
<dbReference type="AlphaFoldDB" id="A0AB34KL68"/>